<dbReference type="AlphaFoldDB" id="A0A4Q4TFR2"/>
<protein>
    <submittedName>
        <fullName evidence="1">Uncharacterized protein</fullName>
    </submittedName>
</protein>
<dbReference type="STRING" id="155417.A0A4Q4TFR2"/>
<evidence type="ECO:0000313" key="2">
    <source>
        <dbReference type="Proteomes" id="UP000293360"/>
    </source>
</evidence>
<accession>A0A4Q4TFR2</accession>
<name>A0A4Q4TFR2_9PEZI</name>
<dbReference type="EMBL" id="QJNU01000218">
    <property type="protein sequence ID" value="RYP04267.1"/>
    <property type="molecule type" value="Genomic_DNA"/>
</dbReference>
<reference evidence="1 2" key="1">
    <citation type="submission" date="2018-06" db="EMBL/GenBank/DDBJ databases">
        <title>Complete Genomes of Monosporascus.</title>
        <authorList>
            <person name="Robinson A.J."/>
            <person name="Natvig D.O."/>
        </authorList>
    </citation>
    <scope>NUCLEOTIDE SEQUENCE [LARGE SCALE GENOMIC DNA]</scope>
    <source>
        <strain evidence="1 2">CBS 110550</strain>
    </source>
</reference>
<gene>
    <name evidence="1" type="ORF">DL764_004570</name>
</gene>
<evidence type="ECO:0000313" key="1">
    <source>
        <dbReference type="EMBL" id="RYP04267.1"/>
    </source>
</evidence>
<proteinExistence type="predicted"/>
<comment type="caution">
    <text evidence="1">The sequence shown here is derived from an EMBL/GenBank/DDBJ whole genome shotgun (WGS) entry which is preliminary data.</text>
</comment>
<sequence length="269" mass="31447">MDTPPNPFATVPGQFWYWKGTRPFMQRYHDLMSATLNIRTGEAVEAGLKYGLDMLRLCRGDNQGVRWQIPSLYLRLGRDQEAYDFIKWYATVGTGSYDWYDMELPFLNLHSEDAFEDFQEHADKMNDLSQLVAMTNLKARLLVDVKGLKDHVARRPNPSSEERMEWVREEALSDVLYGRREILERDDFQDLVRDLSSQVAKLYRRVEQLNQHYWPALDHPEGYGSALPTLYTPGSREEVILVFRYTWYTWSECQPALEAVRQFARGCGA</sequence>
<dbReference type="Proteomes" id="UP000293360">
    <property type="component" value="Unassembled WGS sequence"/>
</dbReference>
<organism evidence="1 2">
    <name type="scientific">Monosporascus ibericus</name>
    <dbReference type="NCBI Taxonomy" id="155417"/>
    <lineage>
        <taxon>Eukaryota</taxon>
        <taxon>Fungi</taxon>
        <taxon>Dikarya</taxon>
        <taxon>Ascomycota</taxon>
        <taxon>Pezizomycotina</taxon>
        <taxon>Sordariomycetes</taxon>
        <taxon>Xylariomycetidae</taxon>
        <taxon>Xylariales</taxon>
        <taxon>Xylariales incertae sedis</taxon>
        <taxon>Monosporascus</taxon>
    </lineage>
</organism>
<keyword evidence="2" id="KW-1185">Reference proteome</keyword>
<dbReference type="OrthoDB" id="5952526at2759"/>